<keyword evidence="23" id="KW-0732">Signal</keyword>
<dbReference type="OMA" id="SDGYEAW"/>
<evidence type="ECO:0000256" key="7">
    <source>
        <dbReference type="ARBA" id="ARBA00022679"/>
    </source>
</evidence>
<comment type="subcellular location">
    <subcellularLocation>
        <location evidence="1">Golgi apparatus</location>
        <location evidence="1">Golgi stack membrane</location>
        <topology evidence="1">Single-pass type II membrane protein</topology>
    </subcellularLocation>
</comment>
<evidence type="ECO:0000256" key="3">
    <source>
        <dbReference type="ARBA" id="ARBA00012660"/>
    </source>
</evidence>
<keyword evidence="10" id="KW-1133">Transmembrane helix</keyword>
<dbReference type="STRING" id="400727.A0A2T7NYL5"/>
<evidence type="ECO:0000259" key="24">
    <source>
        <dbReference type="PROSITE" id="PS50002"/>
    </source>
</evidence>
<feature type="disulfide bond" evidence="18">
    <location>
        <begin position="229"/>
        <end position="247"/>
    </location>
</feature>
<dbReference type="InterPro" id="IPR035653">
    <property type="entry name" value="Fut8_SH3"/>
</dbReference>
<dbReference type="PANTHER" id="PTHR13132:SF29">
    <property type="entry name" value="ALPHA-(1,6)-FUCOSYLTRANSFERASE"/>
    <property type="match status" value="1"/>
</dbReference>
<accession>A0A2T7NYL5</accession>
<dbReference type="InterPro" id="IPR015827">
    <property type="entry name" value="Fut8"/>
</dbReference>
<dbReference type="InterPro" id="IPR036028">
    <property type="entry name" value="SH3-like_dom_sf"/>
</dbReference>
<dbReference type="PROSITE" id="PS50002">
    <property type="entry name" value="SH3"/>
    <property type="match status" value="1"/>
</dbReference>
<keyword evidence="9" id="KW-0735">Signal-anchor</keyword>
<keyword evidence="12 15" id="KW-0472">Membrane</keyword>
<feature type="coiled-coil region" evidence="21">
    <location>
        <begin position="39"/>
        <end position="95"/>
    </location>
</feature>
<feature type="disulfide bond" evidence="18">
    <location>
        <begin position="235"/>
        <end position="239"/>
    </location>
</feature>
<dbReference type="CDD" id="cd11792">
    <property type="entry name" value="SH3_Fut8"/>
    <property type="match status" value="1"/>
</dbReference>
<evidence type="ECO:0000256" key="2">
    <source>
        <dbReference type="ARBA" id="ARBA00004922"/>
    </source>
</evidence>
<evidence type="ECO:0000256" key="21">
    <source>
        <dbReference type="SAM" id="Coils"/>
    </source>
</evidence>
<dbReference type="UniPathway" id="UPA00378"/>
<evidence type="ECO:0000256" key="19">
    <source>
        <dbReference type="PROSITE-ProRule" id="PRU00192"/>
    </source>
</evidence>
<keyword evidence="5 19" id="KW-0728">SH3 domain</keyword>
<organism evidence="26 27">
    <name type="scientific">Pomacea canaliculata</name>
    <name type="common">Golden apple snail</name>
    <dbReference type="NCBI Taxonomy" id="400727"/>
    <lineage>
        <taxon>Eukaryota</taxon>
        <taxon>Metazoa</taxon>
        <taxon>Spiralia</taxon>
        <taxon>Lophotrochozoa</taxon>
        <taxon>Mollusca</taxon>
        <taxon>Gastropoda</taxon>
        <taxon>Caenogastropoda</taxon>
        <taxon>Architaenioglossa</taxon>
        <taxon>Ampullarioidea</taxon>
        <taxon>Ampullariidae</taxon>
        <taxon>Pomacea</taxon>
    </lineage>
</organism>
<evidence type="ECO:0000256" key="17">
    <source>
        <dbReference type="PIRSR" id="PIRSR000472-51"/>
    </source>
</evidence>
<feature type="disulfide bond" evidence="18">
    <location>
        <begin position="483"/>
        <end position="490"/>
    </location>
</feature>
<evidence type="ECO:0000313" key="26">
    <source>
        <dbReference type="EMBL" id="PVD26270.1"/>
    </source>
</evidence>
<evidence type="ECO:0000256" key="6">
    <source>
        <dbReference type="ARBA" id="ARBA00022676"/>
    </source>
</evidence>
<dbReference type="Gene3D" id="3.40.50.11350">
    <property type="match status" value="1"/>
</dbReference>
<dbReference type="GO" id="GO:0008424">
    <property type="term" value="F:glycoprotein 6-alpha-L-fucosyltransferase activity"/>
    <property type="evidence" value="ECO:0007669"/>
    <property type="project" value="UniProtKB-EC"/>
</dbReference>
<dbReference type="PIRSF" id="PIRSF000472">
    <property type="entry name" value="Alpha1_6FUT_euk"/>
    <property type="match status" value="1"/>
</dbReference>
<reference evidence="26 27" key="1">
    <citation type="submission" date="2018-04" db="EMBL/GenBank/DDBJ databases">
        <title>The genome of golden apple snail Pomacea canaliculata provides insight into stress tolerance and invasive adaptation.</title>
        <authorList>
            <person name="Liu C."/>
            <person name="Liu B."/>
            <person name="Ren Y."/>
            <person name="Zhang Y."/>
            <person name="Wang H."/>
            <person name="Li S."/>
            <person name="Jiang F."/>
            <person name="Yin L."/>
            <person name="Zhang G."/>
            <person name="Qian W."/>
            <person name="Fan W."/>
        </authorList>
    </citation>
    <scope>NUCLEOTIDE SEQUENCE [LARGE SCALE GENOMIC DNA]</scope>
    <source>
        <strain evidence="26">SZHN2017</strain>
        <tissue evidence="26">Muscle</tissue>
    </source>
</reference>
<evidence type="ECO:0000256" key="23">
    <source>
        <dbReference type="SAM" id="SignalP"/>
    </source>
</evidence>
<feature type="region of interest" description="Important for donor substrate binding" evidence="16 20">
    <location>
        <begin position="383"/>
        <end position="384"/>
    </location>
</feature>
<gene>
    <name evidence="26" type="ORF">C0Q70_13940</name>
</gene>
<feature type="chain" id="PRO_5015724713" description="Alpha-(1,6)-fucosyltransferase" evidence="23">
    <location>
        <begin position="20"/>
        <end position="602"/>
    </location>
</feature>
<evidence type="ECO:0000313" key="27">
    <source>
        <dbReference type="Proteomes" id="UP000245119"/>
    </source>
</evidence>
<keyword evidence="8" id="KW-0812">Transmembrane</keyword>
<comment type="similarity">
    <text evidence="15 20">Belongs to the glycosyltransferase 23 family.</text>
</comment>
<dbReference type="Proteomes" id="UP000245119">
    <property type="component" value="Linkage Group LG8"/>
</dbReference>
<dbReference type="InterPro" id="IPR045573">
    <property type="entry name" value="Fut8_N_cat"/>
</dbReference>
<dbReference type="FunFam" id="2.30.30.40:FF:000070">
    <property type="entry name" value="Alpha-(1,6)-fucosyltransferase"/>
    <property type="match status" value="1"/>
</dbReference>
<dbReference type="Pfam" id="PF14604">
    <property type="entry name" value="SH3_9"/>
    <property type="match status" value="1"/>
</dbReference>
<evidence type="ECO:0000256" key="22">
    <source>
        <dbReference type="SAM" id="MobiDB-lite"/>
    </source>
</evidence>
<feature type="domain" description="GT23" evidence="25">
    <location>
        <begin position="223"/>
        <end position="511"/>
    </location>
</feature>
<name>A0A2T7NYL5_POMCA</name>
<keyword evidence="27" id="KW-1185">Reference proteome</keyword>
<evidence type="ECO:0000256" key="18">
    <source>
        <dbReference type="PIRSR" id="PIRSR000472-52"/>
    </source>
</evidence>
<feature type="region of interest" description="Disordered" evidence="22">
    <location>
        <begin position="109"/>
        <end position="130"/>
    </location>
</feature>
<feature type="domain" description="SH3" evidence="24">
    <location>
        <begin position="520"/>
        <end position="581"/>
    </location>
</feature>
<evidence type="ECO:0000256" key="20">
    <source>
        <dbReference type="PROSITE-ProRule" id="PRU00992"/>
    </source>
</evidence>
<keyword evidence="13 18" id="KW-1015">Disulfide bond</keyword>
<comment type="pathway">
    <text evidence="2 15">Protein modification; protein glycosylation.</text>
</comment>
<dbReference type="AlphaFoldDB" id="A0A2T7NYL5"/>
<dbReference type="Pfam" id="PF19745">
    <property type="entry name" value="FUT8_N_cat"/>
    <property type="match status" value="1"/>
</dbReference>
<evidence type="ECO:0000256" key="16">
    <source>
        <dbReference type="PIRSR" id="PIRSR000472-50"/>
    </source>
</evidence>
<feature type="disulfide bond" evidence="18">
    <location>
        <begin position="221"/>
        <end position="284"/>
    </location>
</feature>
<dbReference type="EC" id="2.4.1.68" evidence="3 15"/>
<dbReference type="CDD" id="cd11300">
    <property type="entry name" value="Fut8_like"/>
    <property type="match status" value="1"/>
</dbReference>
<evidence type="ECO:0000256" key="12">
    <source>
        <dbReference type="ARBA" id="ARBA00023136"/>
    </source>
</evidence>
<comment type="function">
    <text evidence="15">Catalyzes the addition of fucose in alpha 1-6 linkage to the first GlcNAc residue, next to the peptide chains in N-glycans.</text>
</comment>
<dbReference type="GO" id="GO:0006487">
    <property type="term" value="P:protein N-linked glycosylation"/>
    <property type="evidence" value="ECO:0007669"/>
    <property type="project" value="TreeGrafter"/>
</dbReference>
<evidence type="ECO:0000256" key="15">
    <source>
        <dbReference type="PIRNR" id="PIRNR000472"/>
    </source>
</evidence>
<dbReference type="SUPFAM" id="SSF50044">
    <property type="entry name" value="SH3-domain"/>
    <property type="match status" value="1"/>
</dbReference>
<dbReference type="PANTHER" id="PTHR13132">
    <property type="entry name" value="ALPHA- 1,6 -FUCOSYLTRANSFERASE"/>
    <property type="match status" value="1"/>
</dbReference>
<comment type="caution">
    <text evidence="26">The sequence shown here is derived from an EMBL/GenBank/DDBJ whole genome shotgun (WGS) entry which is preliminary data.</text>
</comment>
<evidence type="ECO:0000256" key="11">
    <source>
        <dbReference type="ARBA" id="ARBA00023034"/>
    </source>
</evidence>
<dbReference type="Gene3D" id="2.30.30.40">
    <property type="entry name" value="SH3 Domains"/>
    <property type="match status" value="1"/>
</dbReference>
<dbReference type="OrthoDB" id="6435034at2759"/>
<dbReference type="PROSITE" id="PS51659">
    <property type="entry name" value="GT23"/>
    <property type="match status" value="1"/>
</dbReference>
<sequence>MKSWKVIAALLLMWVVVMVYMTTSLMGGGEGTAHIERQLRHAMEELDMLHAQNKELQQLAKLVQGVGKEDQEAHIQKLQERLQKATSDLERLGIKKTEQRLADYTGIETKERSEASQQSHHCPTLERETARRKVENTARELWYYINAKMNDLSTMALESSSVKNLVQEMQKSLAGYQSVMVDDFHSLQLVDGDEDWRISESRKLGDLVQKRLHFLQNPAECRKARVVVCDLKKGCGFGCQVHHAAYCLLVAYATERTLVLDSEGWRYAGGGGWESMFQPLSDTCTDASGQSVHWAASSQGSSPVRVVHLPIVDALHPRPDFLPLAIPEDLAPQLKTFHGDPPVWWIGQLLRYLMRPQKHLQEDFDQSAKKMGFQKPIVGVHIRRTDKVGVEAAFHSLEEYMRHVEDYYQQLEHRTGPVTRRVYLATDDPGVLKEAREKYGNYNFVSDNDISRTASLGSRYSQSSLRGIILDMHFLSSTDYLVCTFSSQVCRVAYELMQTLHGDASTFFRSLDDSFYFGGQNAHNMRAVENHKASRHEELSMQVGDLLGIAGNHWDGFSQGTNRRSGQSGLYPSYKVVNDIVAVKMPLYVDVKEDDKEDRTMR</sequence>
<dbReference type="SMART" id="SM00326">
    <property type="entry name" value="SH3"/>
    <property type="match status" value="1"/>
</dbReference>
<evidence type="ECO:0000256" key="10">
    <source>
        <dbReference type="ARBA" id="ARBA00022989"/>
    </source>
</evidence>
<feature type="signal peptide" evidence="23">
    <location>
        <begin position="1"/>
        <end position="19"/>
    </location>
</feature>
<evidence type="ECO:0000256" key="13">
    <source>
        <dbReference type="ARBA" id="ARBA00023157"/>
    </source>
</evidence>
<feature type="short sequence motif" description="SH3-binding" evidence="17">
    <location>
        <begin position="317"/>
        <end position="323"/>
    </location>
</feature>
<evidence type="ECO:0000256" key="14">
    <source>
        <dbReference type="ARBA" id="ARBA00093238"/>
    </source>
</evidence>
<dbReference type="InterPro" id="IPR027350">
    <property type="entry name" value="GT23_dom"/>
</dbReference>
<keyword evidence="21" id="KW-0175">Coiled coil</keyword>
<evidence type="ECO:0000256" key="5">
    <source>
        <dbReference type="ARBA" id="ARBA00022443"/>
    </source>
</evidence>
<keyword evidence="6 15" id="KW-0328">Glycosyltransferase</keyword>
<evidence type="ECO:0000256" key="1">
    <source>
        <dbReference type="ARBA" id="ARBA00004447"/>
    </source>
</evidence>
<dbReference type="InterPro" id="IPR001452">
    <property type="entry name" value="SH3_domain"/>
</dbReference>
<protein>
    <recommendedName>
        <fullName evidence="4 15">Alpha-(1,6)-fucosyltransferase</fullName>
        <ecNumber evidence="3 15">2.4.1.68</ecNumber>
    </recommendedName>
</protein>
<evidence type="ECO:0000259" key="25">
    <source>
        <dbReference type="PROSITE" id="PS51659"/>
    </source>
</evidence>
<dbReference type="GO" id="GO:0032580">
    <property type="term" value="C:Golgi cisterna membrane"/>
    <property type="evidence" value="ECO:0007669"/>
    <property type="project" value="UniProtKB-SubCell"/>
</dbReference>
<evidence type="ECO:0000256" key="4">
    <source>
        <dbReference type="ARBA" id="ARBA00018201"/>
    </source>
</evidence>
<evidence type="ECO:0000256" key="8">
    <source>
        <dbReference type="ARBA" id="ARBA00022692"/>
    </source>
</evidence>
<proteinExistence type="inferred from homology"/>
<dbReference type="Gene3D" id="1.10.287.1060">
    <property type="entry name" value="ESAT-6-like"/>
    <property type="match status" value="1"/>
</dbReference>
<dbReference type="EMBL" id="PZQS01000008">
    <property type="protein sequence ID" value="PVD26270.1"/>
    <property type="molecule type" value="Genomic_DNA"/>
</dbReference>
<evidence type="ECO:0000256" key="9">
    <source>
        <dbReference type="ARBA" id="ARBA00022968"/>
    </source>
</evidence>
<keyword evidence="11 15" id="KW-0333">Golgi apparatus</keyword>
<keyword evidence="7 15" id="KW-0808">Transferase</keyword>
<dbReference type="FunFam" id="3.40.50.11350:FF:000001">
    <property type="entry name" value="Alpha-(1,6)-fucosyltransferase"/>
    <property type="match status" value="1"/>
</dbReference>
<comment type="catalytic activity">
    <reaction evidence="14 15">
        <text>N(4)-{beta-D-GlcNAc-(1-&gt;2)-alpha-D-Man-(1-&gt;3)-[beta-D-GlcNAc-(1-&gt;2)-alpha-D-Man-(1-&gt;6)]-beta-D-Man-(1-&gt;4)-beta-D-GlcNAc-(1-&gt;4)-beta-D-GlcNAc}-L-asparaginyl-[protein] + GDP-beta-L-fucose = an N(4)-{beta-D-GlcNAc-(1-&gt;2)-alpha-D-Man-(1-&gt;3)-[beta-D-GlcNAc-(1-&gt;2)-alpha-D-Man-(1-&gt;6)]-beta-D-Man-(1-&gt;4)-beta-D-GlcNAc-(1-&gt;4)-[alpha-L-Fuc-(1-&gt;6)]-beta-D-GlcNAc}-L-asparaginyl-[protein] + GDP + H(+)</text>
        <dbReference type="Rhea" id="RHEA:12985"/>
        <dbReference type="Rhea" id="RHEA-COMP:13526"/>
        <dbReference type="Rhea" id="RHEA-COMP:13532"/>
        <dbReference type="ChEBI" id="CHEBI:15378"/>
        <dbReference type="ChEBI" id="CHEBI:57273"/>
        <dbReference type="ChEBI" id="CHEBI:58189"/>
        <dbReference type="ChEBI" id="CHEBI:60651"/>
        <dbReference type="ChEBI" id="CHEBI:137207"/>
        <dbReference type="EC" id="2.4.1.68"/>
    </reaction>
</comment>